<evidence type="ECO:0000259" key="3">
    <source>
        <dbReference type="PROSITE" id="PS51349"/>
    </source>
</evidence>
<dbReference type="GO" id="GO:0016491">
    <property type="term" value="F:oxidoreductase activity"/>
    <property type="evidence" value="ECO:0007669"/>
    <property type="project" value="UniProtKB-KW"/>
</dbReference>
<dbReference type="AlphaFoldDB" id="A0A922G6B3"/>
<name>A0A922G6B3_CARIL</name>
<dbReference type="Pfam" id="PF01070">
    <property type="entry name" value="FMN_dh"/>
    <property type="match status" value="1"/>
</dbReference>
<organism evidence="4 5">
    <name type="scientific">Carya illinoinensis</name>
    <name type="common">Pecan</name>
    <dbReference type="NCBI Taxonomy" id="32201"/>
    <lineage>
        <taxon>Eukaryota</taxon>
        <taxon>Viridiplantae</taxon>
        <taxon>Streptophyta</taxon>
        <taxon>Embryophyta</taxon>
        <taxon>Tracheophyta</taxon>
        <taxon>Spermatophyta</taxon>
        <taxon>Magnoliopsida</taxon>
        <taxon>eudicotyledons</taxon>
        <taxon>Gunneridae</taxon>
        <taxon>Pentapetalae</taxon>
        <taxon>rosids</taxon>
        <taxon>fabids</taxon>
        <taxon>Fagales</taxon>
        <taxon>Juglandaceae</taxon>
        <taxon>Carya</taxon>
    </lineage>
</organism>
<dbReference type="CDD" id="cd02809">
    <property type="entry name" value="alpha_hydroxyacid_oxid_FMN"/>
    <property type="match status" value="1"/>
</dbReference>
<dbReference type="InterPro" id="IPR037396">
    <property type="entry name" value="FMN_HAD"/>
</dbReference>
<dbReference type="PANTHER" id="PTHR10578:SF67">
    <property type="entry name" value="PEROXISOMAL (S)-2-HYDROXYACID OXIDASE GLO3"/>
    <property type="match status" value="1"/>
</dbReference>
<dbReference type="PANTHER" id="PTHR10578">
    <property type="entry name" value="S -2-HYDROXY-ACID OXIDASE-RELATED"/>
    <property type="match status" value="1"/>
</dbReference>
<feature type="domain" description="FMN hydroxy acid dehydrogenase" evidence="3">
    <location>
        <begin position="1"/>
        <end position="184"/>
    </location>
</feature>
<evidence type="ECO:0000256" key="1">
    <source>
        <dbReference type="ARBA" id="ARBA00001917"/>
    </source>
</evidence>
<evidence type="ECO:0000313" key="5">
    <source>
        <dbReference type="Proteomes" id="UP000811246"/>
    </source>
</evidence>
<dbReference type="InterPro" id="IPR012133">
    <property type="entry name" value="Alpha-hydoxy_acid_DH_FMN"/>
</dbReference>
<proteinExistence type="predicted"/>
<gene>
    <name evidence="4" type="ORF">I3842_01G216400</name>
</gene>
<dbReference type="EMBL" id="CM031825">
    <property type="protein sequence ID" value="KAG6733225.1"/>
    <property type="molecule type" value="Genomic_DNA"/>
</dbReference>
<dbReference type="Proteomes" id="UP000811246">
    <property type="component" value="Chromosome 1"/>
</dbReference>
<dbReference type="GO" id="GO:0010181">
    <property type="term" value="F:FMN binding"/>
    <property type="evidence" value="ECO:0007669"/>
    <property type="project" value="InterPro"/>
</dbReference>
<comment type="cofactor">
    <cofactor evidence="1">
        <name>FMN</name>
        <dbReference type="ChEBI" id="CHEBI:58210"/>
    </cofactor>
</comment>
<keyword evidence="2" id="KW-0560">Oxidoreductase</keyword>
<sequence>MEGEPINVNEFQELARLALPKMYYDYYNGGAEDQYTLKENMESFRKITLRPRILVDVSRMDLPTTILGHRISAPIMIAPTGFHKLAHPEGEVATGRAAAASNTIMVLSYMSTCTVEEVASSCNAVRFFQLYVYKRQDISAQPVHRAERNGCKAIVLTVDAPRLGRREADIKNNSVMSENHTKQF</sequence>
<dbReference type="PROSITE" id="PS51349">
    <property type="entry name" value="FMN_HYDROXY_ACID_DH_2"/>
    <property type="match status" value="1"/>
</dbReference>
<evidence type="ECO:0000256" key="2">
    <source>
        <dbReference type="ARBA" id="ARBA00023002"/>
    </source>
</evidence>
<comment type="caution">
    <text evidence="4">The sequence shown here is derived from an EMBL/GenBank/DDBJ whole genome shotgun (WGS) entry which is preliminary data.</text>
</comment>
<accession>A0A922G6B3</accession>
<protein>
    <recommendedName>
        <fullName evidence="3">FMN hydroxy acid dehydrogenase domain-containing protein</fullName>
    </recommendedName>
</protein>
<evidence type="ECO:0000313" key="4">
    <source>
        <dbReference type="EMBL" id="KAG6733225.1"/>
    </source>
</evidence>
<dbReference type="InterPro" id="IPR000262">
    <property type="entry name" value="FMN-dep_DH"/>
</dbReference>
<reference evidence="4" key="1">
    <citation type="submission" date="2021-01" db="EMBL/GenBank/DDBJ databases">
        <authorList>
            <person name="Lovell J.T."/>
            <person name="Bentley N."/>
            <person name="Bhattarai G."/>
            <person name="Jenkins J.W."/>
            <person name="Sreedasyam A."/>
            <person name="Alarcon Y."/>
            <person name="Bock C."/>
            <person name="Boston L."/>
            <person name="Carlson J."/>
            <person name="Cervantes K."/>
            <person name="Clermont K."/>
            <person name="Krom N."/>
            <person name="Kubenka K."/>
            <person name="Mamidi S."/>
            <person name="Mattison C."/>
            <person name="Monteros M."/>
            <person name="Pisani C."/>
            <person name="Plott C."/>
            <person name="Rajasekar S."/>
            <person name="Rhein H.S."/>
            <person name="Rohla C."/>
            <person name="Song M."/>
            <person name="Hilaire R.S."/>
            <person name="Shu S."/>
            <person name="Wells L."/>
            <person name="Wang X."/>
            <person name="Webber J."/>
            <person name="Heerema R.J."/>
            <person name="Klein P."/>
            <person name="Conner P."/>
            <person name="Grauke L."/>
            <person name="Grimwood J."/>
            <person name="Schmutz J."/>
            <person name="Randall J.J."/>
        </authorList>
    </citation>
    <scope>NUCLEOTIDE SEQUENCE</scope>
    <source>
        <tissue evidence="4">Leaf</tissue>
    </source>
</reference>